<reference evidence="2 3" key="1">
    <citation type="submission" date="2018-12" db="EMBL/GenBank/DDBJ databases">
        <title>Amycolatopsis eburnea sp. nov. actinomycete associate with arbuscular mycorrhiza fungal spore.</title>
        <authorList>
            <person name="Lumyong S."/>
            <person name="Chaiya L."/>
        </authorList>
    </citation>
    <scope>NUCLEOTIDE SEQUENCE [LARGE SCALE GENOMIC DNA]</scope>
    <source>
        <strain evidence="2 3">GLM-1</strain>
    </source>
</reference>
<dbReference type="EMBL" id="RSEC01000062">
    <property type="protein sequence ID" value="RSD08523.1"/>
    <property type="molecule type" value="Genomic_DNA"/>
</dbReference>
<dbReference type="InterPro" id="IPR021400">
    <property type="entry name" value="DUF3039"/>
</dbReference>
<organism evidence="2 3">
    <name type="scientific">Amycolatopsis eburnea</name>
    <dbReference type="NCBI Taxonomy" id="2267691"/>
    <lineage>
        <taxon>Bacteria</taxon>
        <taxon>Bacillati</taxon>
        <taxon>Actinomycetota</taxon>
        <taxon>Actinomycetes</taxon>
        <taxon>Pseudonocardiales</taxon>
        <taxon>Pseudonocardiaceae</taxon>
        <taxon>Amycolatopsis</taxon>
    </lineage>
</organism>
<evidence type="ECO:0000256" key="1">
    <source>
        <dbReference type="SAM" id="MobiDB-lite"/>
    </source>
</evidence>
<dbReference type="AlphaFoldDB" id="A0A427SWZ5"/>
<gene>
    <name evidence="2" type="ORF">EIY87_42945</name>
</gene>
<proteinExistence type="predicted"/>
<feature type="compositionally biased region" description="Low complexity" evidence="1">
    <location>
        <begin position="23"/>
        <end position="36"/>
    </location>
</feature>
<accession>A0A427SWZ5</accession>
<name>A0A427SWZ5_9PSEU</name>
<dbReference type="Proteomes" id="UP000267081">
    <property type="component" value="Unassembled WGS sequence"/>
</dbReference>
<protein>
    <submittedName>
        <fullName evidence="2">DUF3039 domain-containing protein</fullName>
    </submittedName>
</protein>
<comment type="caution">
    <text evidence="2">The sequence shown here is derived from an EMBL/GenBank/DDBJ whole genome shotgun (WGS) entry which is preliminary data.</text>
</comment>
<evidence type="ECO:0000313" key="3">
    <source>
        <dbReference type="Proteomes" id="UP000267081"/>
    </source>
</evidence>
<dbReference type="OrthoDB" id="8481541at2"/>
<sequence>MPWILPGRGPSGAGLGHNGRVSTETLTKPETTPEGTDTTDDDSPKMFHYVKKNKIAESAVMGNHVVALCGEVFPVTKSPKPGSPVCPACKEIFDGLRPGE</sequence>
<keyword evidence="3" id="KW-1185">Reference proteome</keyword>
<dbReference type="Pfam" id="PF11238">
    <property type="entry name" value="DUF3039"/>
    <property type="match status" value="1"/>
</dbReference>
<feature type="region of interest" description="Disordered" evidence="1">
    <location>
        <begin position="1"/>
        <end position="44"/>
    </location>
</feature>
<evidence type="ECO:0000313" key="2">
    <source>
        <dbReference type="EMBL" id="RSD08523.1"/>
    </source>
</evidence>